<dbReference type="InterPro" id="IPR003599">
    <property type="entry name" value="Ig_sub"/>
</dbReference>
<feature type="domain" description="Fibronectin type-III" evidence="7">
    <location>
        <begin position="873"/>
        <end position="969"/>
    </location>
</feature>
<dbReference type="SMART" id="SM00409">
    <property type="entry name" value="IG"/>
    <property type="match status" value="4"/>
</dbReference>
<dbReference type="CDD" id="cd00063">
    <property type="entry name" value="FN3"/>
    <property type="match status" value="2"/>
</dbReference>
<dbReference type="EMBL" id="SWLE01000020">
    <property type="protein sequence ID" value="TNM86823.1"/>
    <property type="molecule type" value="Genomic_DNA"/>
</dbReference>
<feature type="compositionally biased region" description="Basic and acidic residues" evidence="5">
    <location>
        <begin position="645"/>
        <end position="655"/>
    </location>
</feature>
<dbReference type="InterPro" id="IPR013783">
    <property type="entry name" value="Ig-like_fold"/>
</dbReference>
<dbReference type="InterPro" id="IPR003598">
    <property type="entry name" value="Ig_sub2"/>
</dbReference>
<name>A0A4Z2B375_9TELE</name>
<dbReference type="FunFam" id="2.60.40.10:FF:000425">
    <property type="entry name" value="Myosin light chain kinase"/>
    <property type="match status" value="1"/>
</dbReference>
<comment type="subcellular location">
    <subcellularLocation>
        <location evidence="1">Cytoplasm</location>
    </subcellularLocation>
</comment>
<accession>A0A4Z2B375</accession>
<dbReference type="Gene3D" id="2.60.40.10">
    <property type="entry name" value="Immunoglobulins"/>
    <property type="match status" value="6"/>
</dbReference>
<dbReference type="Pfam" id="PF07679">
    <property type="entry name" value="I-set"/>
    <property type="match status" value="4"/>
</dbReference>
<reference evidence="8 9" key="1">
    <citation type="submission" date="2019-04" db="EMBL/GenBank/DDBJ databases">
        <title>The sequence and de novo assembly of Takifugu bimaculatus genome using PacBio and Hi-C technologies.</title>
        <authorList>
            <person name="Xu P."/>
            <person name="Liu B."/>
            <person name="Zhou Z."/>
        </authorList>
    </citation>
    <scope>NUCLEOTIDE SEQUENCE [LARGE SCALE GENOMIC DNA]</scope>
    <source>
        <strain evidence="8">TB-2018</strain>
        <tissue evidence="8">Muscle</tissue>
    </source>
</reference>
<feature type="compositionally biased region" description="Basic and acidic residues" evidence="5">
    <location>
        <begin position="584"/>
        <end position="602"/>
    </location>
</feature>
<dbReference type="GO" id="GO:0045214">
    <property type="term" value="P:sarcomere organization"/>
    <property type="evidence" value="ECO:0007669"/>
    <property type="project" value="TreeGrafter"/>
</dbReference>
<evidence type="ECO:0000256" key="2">
    <source>
        <dbReference type="ARBA" id="ARBA00022490"/>
    </source>
</evidence>
<dbReference type="InterPro" id="IPR036179">
    <property type="entry name" value="Ig-like_dom_sf"/>
</dbReference>
<dbReference type="SMART" id="SM00060">
    <property type="entry name" value="FN3"/>
    <property type="match status" value="2"/>
</dbReference>
<comment type="caution">
    <text evidence="8">The sequence shown here is derived from an EMBL/GenBank/DDBJ whole genome shotgun (WGS) entry which is preliminary data.</text>
</comment>
<evidence type="ECO:0000256" key="1">
    <source>
        <dbReference type="ARBA" id="ARBA00004496"/>
    </source>
</evidence>
<evidence type="ECO:0000259" key="7">
    <source>
        <dbReference type="PROSITE" id="PS50853"/>
    </source>
</evidence>
<keyword evidence="9" id="KW-1185">Reference proteome</keyword>
<dbReference type="FunFam" id="2.60.40.10:FF:001097">
    <property type="entry name" value="Immunoglobulin-like and fibronectin type III domain-containing protein 1"/>
    <property type="match status" value="1"/>
</dbReference>
<dbReference type="InterPro" id="IPR050964">
    <property type="entry name" value="Striated_Muscle_Regulatory"/>
</dbReference>
<feature type="compositionally biased region" description="Polar residues" evidence="5">
    <location>
        <begin position="530"/>
        <end position="541"/>
    </location>
</feature>
<dbReference type="InterPro" id="IPR003961">
    <property type="entry name" value="FN3_dom"/>
</dbReference>
<evidence type="ECO:0000256" key="3">
    <source>
        <dbReference type="ARBA" id="ARBA00022737"/>
    </source>
</evidence>
<sequence length="1082" mass="118854">MWKKPGRIKSFSIVHQYIQHFNEVSGNKSAVLRKRSRLPGVVITQFVTSIPEGQSTPDFQCKPAPATVEEGETAVFRVRVKGDPRPDVSWKRTKGAISENETFQTTYNESTGEHVLKIRRVSAAEEDTYKCFVVNKYGRAVCSAKLTVAGASTDPVDFRKLLRKSAAAKAEEEQTRPTDGRTEKAFWDAMLNADSRDYKHICAQFGVEDTDLIVMKVEAKKRESEQNKCLDGVIPYNEEKTATLNQINAGKSAGLMSQTGESTAETERFQMNGDSDGHDGSFLPECKLSNVEFVVKIEEVKGQESEDALFECVLTHPVSNITWMGNGSVIQDGAKYSVNVSDHQLIHRLMVRDCQQEDRGIYSAVVGKRTCSAWLLVEAERDPASAGEEAARKASVAGGARVDLEKAAQQQQIKLQEQMERILTSVKATHEKKHGKRSDDTQRKPKVTTSNGTGPEHQAHMGSAQTTLNKGTGPSIPDHDGEDIPGEKISSGSGQNKVMADGSEISARSVSNAISPGSATAPTVRENKVFTGSSEGNQDPALSTDGKKVPTGSVSRNNICSGSLVNNGVSAGHAGGNKDCTAPDDDRKDPTGSADGEKDKCQRQSRKVREKQAAMDANECDDEASNFDGDEKDEKVLPAETLDSVNEKESGEKTSRTPARGQSQEEVDEDDETENAAGSIRHPGVHFICGLSDVDAVVNEAAELMCKLSSEDCEGVWFKEGRKIPPDDQFCIIREGAVHKLIITKCKEEHSGKYRFVADGRKTEAMINVKDPPRFRPEDVSVFTEPVKVRAGQNAMFKMPFIGQEPIRIQWYREGEELLGDNNVKVEKCGSQSRLLLSRCQRKDTGEIKIKLKNQHGVTEAISQLIVLDKPTPPLGPAETTESSATCVEFKWRPPKDDGGSPVTHYLMERQQVGRNTWKKLGEIPGVPRHRDTDVEHGRKYCYRIWAVTAEGTSEMLETDEMQAGTLAFPGPPAPPAVVSAFDDCINIAWEAPSNRGGSRILGYLVEKRKKGSNLWSTINATDDLIKEKKCAVRDVVSGMEYEFRVTAVNLSGVGECSSPSEFVFRSRSQKTSWEGCWSEGF</sequence>
<dbReference type="InterPro" id="IPR007110">
    <property type="entry name" value="Ig-like_dom"/>
</dbReference>
<dbReference type="PROSITE" id="PS50853">
    <property type="entry name" value="FN3"/>
    <property type="match status" value="2"/>
</dbReference>
<protein>
    <submittedName>
        <fullName evidence="8">Uncharacterized protein</fullName>
    </submittedName>
</protein>
<dbReference type="InterPro" id="IPR013098">
    <property type="entry name" value="Ig_I-set"/>
</dbReference>
<dbReference type="InterPro" id="IPR036116">
    <property type="entry name" value="FN3_sf"/>
</dbReference>
<feature type="domain" description="Ig-like" evidence="6">
    <location>
        <begin position="57"/>
        <end position="147"/>
    </location>
</feature>
<keyword evidence="2" id="KW-0963">Cytoplasm</keyword>
<feature type="domain" description="Fibronectin type-III" evidence="7">
    <location>
        <begin position="972"/>
        <end position="1070"/>
    </location>
</feature>
<feature type="region of interest" description="Disordered" evidence="5">
    <location>
        <begin position="427"/>
        <end position="498"/>
    </location>
</feature>
<evidence type="ECO:0000256" key="4">
    <source>
        <dbReference type="ARBA" id="ARBA00023319"/>
    </source>
</evidence>
<evidence type="ECO:0000313" key="9">
    <source>
        <dbReference type="Proteomes" id="UP000516260"/>
    </source>
</evidence>
<dbReference type="FunFam" id="2.60.40.10:FF:001232">
    <property type="entry name" value="Immunoglobulin-like and fibronectin type III domain-containing 1"/>
    <property type="match status" value="1"/>
</dbReference>
<feature type="compositionally biased region" description="Acidic residues" evidence="5">
    <location>
        <begin position="618"/>
        <end position="631"/>
    </location>
</feature>
<dbReference type="PANTHER" id="PTHR13817">
    <property type="entry name" value="TITIN"/>
    <property type="match status" value="1"/>
</dbReference>
<dbReference type="AlphaFoldDB" id="A0A4Z2B375"/>
<feature type="domain" description="Ig-like" evidence="6">
    <location>
        <begin position="683"/>
        <end position="768"/>
    </location>
</feature>
<evidence type="ECO:0000259" key="6">
    <source>
        <dbReference type="PROSITE" id="PS50835"/>
    </source>
</evidence>
<dbReference type="PROSITE" id="PS50835">
    <property type="entry name" value="IG_LIKE"/>
    <property type="match status" value="3"/>
</dbReference>
<dbReference type="SUPFAM" id="SSF48726">
    <property type="entry name" value="Immunoglobulin"/>
    <property type="match status" value="4"/>
</dbReference>
<dbReference type="CDD" id="cd00096">
    <property type="entry name" value="Ig"/>
    <property type="match status" value="1"/>
</dbReference>
<gene>
    <name evidence="8" type="ORF">fugu_007053</name>
</gene>
<feature type="compositionally biased region" description="Polar residues" evidence="5">
    <location>
        <begin position="552"/>
        <end position="569"/>
    </location>
</feature>
<dbReference type="Pfam" id="PF00041">
    <property type="entry name" value="fn3"/>
    <property type="match status" value="1"/>
</dbReference>
<dbReference type="FunFam" id="2.60.40.10:FF:000031">
    <property type="entry name" value="Myosin-binding protein C, slow type"/>
    <property type="match status" value="1"/>
</dbReference>
<dbReference type="GO" id="GO:0031430">
    <property type="term" value="C:M band"/>
    <property type="evidence" value="ECO:0007669"/>
    <property type="project" value="TreeGrafter"/>
</dbReference>
<evidence type="ECO:0000256" key="5">
    <source>
        <dbReference type="SAM" id="MobiDB-lite"/>
    </source>
</evidence>
<dbReference type="FunFam" id="2.60.40.10:FF:000084">
    <property type="entry name" value="Myosin binding protein C, slow type"/>
    <property type="match status" value="1"/>
</dbReference>
<feature type="region of interest" description="Disordered" evidence="5">
    <location>
        <begin position="530"/>
        <end position="679"/>
    </location>
</feature>
<organism evidence="8 9">
    <name type="scientific">Takifugu bimaculatus</name>
    <dbReference type="NCBI Taxonomy" id="433685"/>
    <lineage>
        <taxon>Eukaryota</taxon>
        <taxon>Metazoa</taxon>
        <taxon>Chordata</taxon>
        <taxon>Craniata</taxon>
        <taxon>Vertebrata</taxon>
        <taxon>Euteleostomi</taxon>
        <taxon>Actinopterygii</taxon>
        <taxon>Neopterygii</taxon>
        <taxon>Teleostei</taxon>
        <taxon>Neoteleostei</taxon>
        <taxon>Acanthomorphata</taxon>
        <taxon>Eupercaria</taxon>
        <taxon>Tetraodontiformes</taxon>
        <taxon>Tetradontoidea</taxon>
        <taxon>Tetraodontidae</taxon>
        <taxon>Takifugu</taxon>
    </lineage>
</organism>
<keyword evidence="3" id="KW-0677">Repeat</keyword>
<feature type="compositionally biased region" description="Polar residues" evidence="5">
    <location>
        <begin position="463"/>
        <end position="472"/>
    </location>
</feature>
<dbReference type="Proteomes" id="UP000516260">
    <property type="component" value="Chromosome 7"/>
</dbReference>
<dbReference type="SMART" id="SM00408">
    <property type="entry name" value="IGc2"/>
    <property type="match status" value="2"/>
</dbReference>
<keyword evidence="4" id="KW-0393">Immunoglobulin domain</keyword>
<dbReference type="PANTHER" id="PTHR13817:SF180">
    <property type="entry name" value="IMMUNOGLOBULIN-LIKE AND FIBRONECTIN TYPE III DOMAIN-CONTAINING 1, TANDEM DUPLICATE 3-RELATED"/>
    <property type="match status" value="1"/>
</dbReference>
<proteinExistence type="predicted"/>
<feature type="compositionally biased region" description="Acidic residues" evidence="5">
    <location>
        <begin position="665"/>
        <end position="674"/>
    </location>
</feature>
<evidence type="ECO:0000313" key="8">
    <source>
        <dbReference type="EMBL" id="TNM86823.1"/>
    </source>
</evidence>
<dbReference type="SUPFAM" id="SSF49265">
    <property type="entry name" value="Fibronectin type III"/>
    <property type="match status" value="1"/>
</dbReference>
<feature type="domain" description="Ig-like" evidence="6">
    <location>
        <begin position="284"/>
        <end position="366"/>
    </location>
</feature>